<feature type="transmembrane region" description="Helical" evidence="7">
    <location>
        <begin position="383"/>
        <end position="403"/>
    </location>
</feature>
<dbReference type="EMBL" id="HBKR01002870">
    <property type="protein sequence ID" value="CAE2272070.1"/>
    <property type="molecule type" value="Transcribed_RNA"/>
</dbReference>
<feature type="transmembrane region" description="Helical" evidence="7">
    <location>
        <begin position="144"/>
        <end position="165"/>
    </location>
</feature>
<feature type="transmembrane region" description="Helical" evidence="7">
    <location>
        <begin position="35"/>
        <end position="53"/>
    </location>
</feature>
<evidence type="ECO:0000256" key="7">
    <source>
        <dbReference type="SAM" id="Phobius"/>
    </source>
</evidence>
<evidence type="ECO:0000256" key="3">
    <source>
        <dbReference type="ARBA" id="ARBA00022448"/>
    </source>
</evidence>
<comment type="similarity">
    <text evidence="2">Belongs to the SLC29A/ENT transporter (TC 2.A.57) family.</text>
</comment>
<evidence type="ECO:0000256" key="2">
    <source>
        <dbReference type="ARBA" id="ARBA00007965"/>
    </source>
</evidence>
<dbReference type="InterPro" id="IPR036259">
    <property type="entry name" value="MFS_trans_sf"/>
</dbReference>
<accession>A0A7S4N8R1</accession>
<dbReference type="PRINTS" id="PR01130">
    <property type="entry name" value="DERENTRNSPRT"/>
</dbReference>
<keyword evidence="5 7" id="KW-1133">Transmembrane helix</keyword>
<feature type="transmembrane region" description="Helical" evidence="7">
    <location>
        <begin position="213"/>
        <end position="232"/>
    </location>
</feature>
<sequence>MSHQEQLLSQKEHLLQEEERQDAPPIFDKGEEGSLVPWIVLFCCFIGGLGPVVSWNSLYVSETYFSLKFGKTFLSIVGLLQNIPSLLVQIFLVAGNSSGRTRKMGYKYPTILAAVAQIFVLGASFYIVAAVSDKEEGEATSLQLTFYALVLINGTATGISAGRYFSLAAEFPPQCIGYMVAGNAMGALLPTILYFVFNFLYSDDDINHLLNEVIYPVGIVFLILQIISFFFLERTELYKEVDEKNSILDEPSTELLSREDGNYKAVDEFGETVVPEVPNYGLFSVHMISAWWLSFGLALTMLISLSLLSIVAFIPCFQFGMNLSFYLIASYNLGDLVGRQVGTKLDLTDAVLYIIMGLRIAFIPFVLAYIAHPFAYGGDGLILTVYFLLSATNGLSLCCGSANSQKICGFSVADVCPVVGSLSAVSMQLGLVCGVALSLAWAALVAPLQETFSPEMDASDGLVCM</sequence>
<dbReference type="AlphaFoldDB" id="A0A7S4N8R1"/>
<gene>
    <name evidence="8" type="ORF">NAES01612_LOCUS1913</name>
</gene>
<reference evidence="8" key="1">
    <citation type="submission" date="2021-01" db="EMBL/GenBank/DDBJ databases">
        <authorList>
            <person name="Corre E."/>
            <person name="Pelletier E."/>
            <person name="Niang G."/>
            <person name="Scheremetjew M."/>
            <person name="Finn R."/>
            <person name="Kale V."/>
            <person name="Holt S."/>
            <person name="Cochrane G."/>
            <person name="Meng A."/>
            <person name="Brown T."/>
            <person name="Cohen L."/>
        </authorList>
    </citation>
    <scope>NUCLEOTIDE SEQUENCE</scope>
    <source>
        <strain evidence="8">SoJaBio B1-5/56/2</strain>
    </source>
</reference>
<organism evidence="8">
    <name type="scientific">Paramoeba aestuarina</name>
    <dbReference type="NCBI Taxonomy" id="180227"/>
    <lineage>
        <taxon>Eukaryota</taxon>
        <taxon>Amoebozoa</taxon>
        <taxon>Discosea</taxon>
        <taxon>Flabellinia</taxon>
        <taxon>Dactylopodida</taxon>
        <taxon>Paramoebidae</taxon>
        <taxon>Paramoeba</taxon>
    </lineage>
</organism>
<feature type="transmembrane region" description="Helical" evidence="7">
    <location>
        <begin position="73"/>
        <end position="94"/>
    </location>
</feature>
<name>A0A7S4N8R1_9EUKA</name>
<comment type="subcellular location">
    <subcellularLocation>
        <location evidence="1">Membrane</location>
        <topology evidence="1">Multi-pass membrane protein</topology>
    </subcellularLocation>
</comment>
<evidence type="ECO:0000313" key="8">
    <source>
        <dbReference type="EMBL" id="CAE2272070.1"/>
    </source>
</evidence>
<evidence type="ECO:0000256" key="5">
    <source>
        <dbReference type="ARBA" id="ARBA00022989"/>
    </source>
</evidence>
<proteinExistence type="inferred from homology"/>
<dbReference type="Pfam" id="PF01733">
    <property type="entry name" value="Nucleoside_tran"/>
    <property type="match status" value="1"/>
</dbReference>
<evidence type="ECO:0000256" key="4">
    <source>
        <dbReference type="ARBA" id="ARBA00022692"/>
    </source>
</evidence>
<feature type="transmembrane region" description="Helical" evidence="7">
    <location>
        <begin position="415"/>
        <end position="444"/>
    </location>
</feature>
<dbReference type="SUPFAM" id="SSF103473">
    <property type="entry name" value="MFS general substrate transporter"/>
    <property type="match status" value="1"/>
</dbReference>
<keyword evidence="6 7" id="KW-0472">Membrane</keyword>
<feature type="transmembrane region" description="Helical" evidence="7">
    <location>
        <begin position="350"/>
        <end position="371"/>
    </location>
</feature>
<keyword evidence="3" id="KW-0813">Transport</keyword>
<dbReference type="GO" id="GO:0005337">
    <property type="term" value="F:nucleoside transmembrane transporter activity"/>
    <property type="evidence" value="ECO:0007669"/>
    <property type="project" value="InterPro"/>
</dbReference>
<feature type="transmembrane region" description="Helical" evidence="7">
    <location>
        <begin position="290"/>
        <end position="313"/>
    </location>
</feature>
<dbReference type="PANTHER" id="PTHR10332">
    <property type="entry name" value="EQUILIBRATIVE NUCLEOSIDE TRANSPORTER"/>
    <property type="match status" value="1"/>
</dbReference>
<dbReference type="GO" id="GO:0005886">
    <property type="term" value="C:plasma membrane"/>
    <property type="evidence" value="ECO:0007669"/>
    <property type="project" value="TreeGrafter"/>
</dbReference>
<dbReference type="InterPro" id="IPR002259">
    <property type="entry name" value="Eqnu_transpt"/>
</dbReference>
<feature type="transmembrane region" description="Helical" evidence="7">
    <location>
        <begin position="177"/>
        <end position="201"/>
    </location>
</feature>
<evidence type="ECO:0000256" key="1">
    <source>
        <dbReference type="ARBA" id="ARBA00004141"/>
    </source>
</evidence>
<protein>
    <submittedName>
        <fullName evidence="8">Uncharacterized protein</fullName>
    </submittedName>
</protein>
<evidence type="ECO:0000256" key="6">
    <source>
        <dbReference type="ARBA" id="ARBA00023136"/>
    </source>
</evidence>
<dbReference type="PANTHER" id="PTHR10332:SF10">
    <property type="entry name" value="EQUILIBRATIVE NUCLEOSIDE TRANSPORTER 4"/>
    <property type="match status" value="1"/>
</dbReference>
<keyword evidence="4 7" id="KW-0812">Transmembrane</keyword>
<feature type="transmembrane region" description="Helical" evidence="7">
    <location>
        <begin position="106"/>
        <end position="132"/>
    </location>
</feature>